<dbReference type="Proteomes" id="UP000887013">
    <property type="component" value="Unassembled WGS sequence"/>
</dbReference>
<organism evidence="2 3">
    <name type="scientific">Nephila pilipes</name>
    <name type="common">Giant wood spider</name>
    <name type="synonym">Nephila maculata</name>
    <dbReference type="NCBI Taxonomy" id="299642"/>
    <lineage>
        <taxon>Eukaryota</taxon>
        <taxon>Metazoa</taxon>
        <taxon>Ecdysozoa</taxon>
        <taxon>Arthropoda</taxon>
        <taxon>Chelicerata</taxon>
        <taxon>Arachnida</taxon>
        <taxon>Araneae</taxon>
        <taxon>Araneomorphae</taxon>
        <taxon>Entelegynae</taxon>
        <taxon>Araneoidea</taxon>
        <taxon>Nephilidae</taxon>
        <taxon>Nephila</taxon>
    </lineage>
</organism>
<comment type="caution">
    <text evidence="2">The sequence shown here is derived from an EMBL/GenBank/DDBJ whole genome shotgun (WGS) entry which is preliminary data.</text>
</comment>
<protein>
    <submittedName>
        <fullName evidence="2">Uncharacterized protein</fullName>
    </submittedName>
</protein>
<evidence type="ECO:0000313" key="3">
    <source>
        <dbReference type="Proteomes" id="UP000887013"/>
    </source>
</evidence>
<evidence type="ECO:0000256" key="1">
    <source>
        <dbReference type="SAM" id="MobiDB-lite"/>
    </source>
</evidence>
<evidence type="ECO:0000313" key="2">
    <source>
        <dbReference type="EMBL" id="GFT47699.1"/>
    </source>
</evidence>
<feature type="region of interest" description="Disordered" evidence="1">
    <location>
        <begin position="1"/>
        <end position="23"/>
    </location>
</feature>
<feature type="compositionally biased region" description="Basic residues" evidence="1">
    <location>
        <begin position="1"/>
        <end position="10"/>
    </location>
</feature>
<proteinExistence type="predicted"/>
<dbReference type="OrthoDB" id="10339392at2759"/>
<reference evidence="2" key="1">
    <citation type="submission" date="2020-08" db="EMBL/GenBank/DDBJ databases">
        <title>Multicomponent nature underlies the extraordinary mechanical properties of spider dragline silk.</title>
        <authorList>
            <person name="Kono N."/>
            <person name="Nakamura H."/>
            <person name="Mori M."/>
            <person name="Yoshida Y."/>
            <person name="Ohtoshi R."/>
            <person name="Malay A.D."/>
            <person name="Moran D.A.P."/>
            <person name="Tomita M."/>
            <person name="Numata K."/>
            <person name="Arakawa K."/>
        </authorList>
    </citation>
    <scope>NUCLEOTIDE SEQUENCE</scope>
</reference>
<gene>
    <name evidence="2" type="ORF">NPIL_122541</name>
</gene>
<name>A0A8X6P2A0_NEPPI</name>
<dbReference type="EMBL" id="BMAW01016159">
    <property type="protein sequence ID" value="GFT47699.1"/>
    <property type="molecule type" value="Genomic_DNA"/>
</dbReference>
<keyword evidence="3" id="KW-1185">Reference proteome</keyword>
<sequence>MSKVARPKVRTVRDNKPSRVTSSTAKGEFYLELNPKATATTRLRGVGSGECYKRSQKKGAALDSDQPIVANSILAANQEPLLDLRLILRQPIGEGQLARNLKAVLQVRIRKINDSLLFAEKGVQE</sequence>
<dbReference type="AlphaFoldDB" id="A0A8X6P2A0"/>
<accession>A0A8X6P2A0</accession>